<evidence type="ECO:0008006" key="3">
    <source>
        <dbReference type="Google" id="ProtNLM"/>
    </source>
</evidence>
<protein>
    <recommendedName>
        <fullName evidence="3">Bulb-type lectin domain-containing protein</fullName>
    </recommendedName>
</protein>
<dbReference type="RefSeq" id="WP_045033387.1">
    <property type="nucleotide sequence ID" value="NZ_JRHC01000007.1"/>
</dbReference>
<dbReference type="OrthoDB" id="9811934at2"/>
<sequence length="375" mass="42506">MTTNYLRSFVLGIIIFSCFNCKDSSESIEPEGINPIEVPTESSIEFQKQYQTNDSIFTLNSAIQLIDSSYTIAGAVRYNGSYNKNVIMKFDKYGNRVWVKIMENTNTPHGIEKLFKTDNGYIGYRGHHYNFQNSSHIIYFNETGDVENEIFMNNDMLGNDMLREGNNFLIAGRTGGMFFRMINQNGELVWEKPYDSSYPEAFSITKLTDGNFISIGGGNYTGNGDFLIKLNELGEKVWAKNHKGLSVLAISNNEFLAIINNGNNGNLIRFNQEGNIVWSKQLDNFSPDVNKPSPSTIINYSMEYFICTYVNQNNNLKILVLDQNGNEINLHIIDNYSGADYRCVSKTIDDGILITYAGSIYNFGIIKLSNEFLFN</sequence>
<dbReference type="PANTHER" id="PTHR42754">
    <property type="entry name" value="ENDOGLUCANASE"/>
    <property type="match status" value="1"/>
</dbReference>
<dbReference type="EMBL" id="JRHC01000007">
    <property type="protein sequence ID" value="KJF42061.1"/>
    <property type="molecule type" value="Genomic_DNA"/>
</dbReference>
<dbReference type="InterPro" id="IPR011047">
    <property type="entry name" value="Quinoprotein_ADH-like_sf"/>
</dbReference>
<organism evidence="1 2">
    <name type="scientific">Draconibacterium sediminis</name>
    <dbReference type="NCBI Taxonomy" id="1544798"/>
    <lineage>
        <taxon>Bacteria</taxon>
        <taxon>Pseudomonadati</taxon>
        <taxon>Bacteroidota</taxon>
        <taxon>Bacteroidia</taxon>
        <taxon>Marinilabiliales</taxon>
        <taxon>Prolixibacteraceae</taxon>
        <taxon>Draconibacterium</taxon>
    </lineage>
</organism>
<dbReference type="AlphaFoldDB" id="A0A0D8J6A7"/>
<dbReference type="PANTHER" id="PTHR42754:SF1">
    <property type="entry name" value="LIPOPROTEIN"/>
    <property type="match status" value="1"/>
</dbReference>
<comment type="caution">
    <text evidence="1">The sequence shown here is derived from an EMBL/GenBank/DDBJ whole genome shotgun (WGS) entry which is preliminary data.</text>
</comment>
<proteinExistence type="predicted"/>
<keyword evidence="2" id="KW-1185">Reference proteome</keyword>
<accession>A0A0D8J6A7</accession>
<reference evidence="1 2" key="1">
    <citation type="submission" date="2014-09" db="EMBL/GenBank/DDBJ databases">
        <title>Draft Genome Sequence of Draconibacterium sp. JN14CK-3.</title>
        <authorList>
            <person name="Dong C."/>
            <person name="Lai Q."/>
            <person name="Shao Z."/>
        </authorList>
    </citation>
    <scope>NUCLEOTIDE SEQUENCE [LARGE SCALE GENOMIC DNA]</scope>
    <source>
        <strain evidence="1 2">JN14CK-3</strain>
    </source>
</reference>
<dbReference type="SUPFAM" id="SSF50998">
    <property type="entry name" value="Quinoprotein alcohol dehydrogenase-like"/>
    <property type="match status" value="1"/>
</dbReference>
<evidence type="ECO:0000313" key="1">
    <source>
        <dbReference type="EMBL" id="KJF42061.1"/>
    </source>
</evidence>
<name>A0A0D8J6A7_9BACT</name>
<gene>
    <name evidence="1" type="ORF">LH29_22555</name>
</gene>
<evidence type="ECO:0000313" key="2">
    <source>
        <dbReference type="Proteomes" id="UP000032544"/>
    </source>
</evidence>
<dbReference type="STRING" id="1544798.LH29_22555"/>
<dbReference type="PROSITE" id="PS51257">
    <property type="entry name" value="PROKAR_LIPOPROTEIN"/>
    <property type="match status" value="1"/>
</dbReference>
<dbReference type="Proteomes" id="UP000032544">
    <property type="component" value="Unassembled WGS sequence"/>
</dbReference>